<feature type="domain" description="DUF6438" evidence="1">
    <location>
        <begin position="207"/>
        <end position="339"/>
    </location>
</feature>
<organism evidence="2 3">
    <name type="scientific">Chryseobacterium formosus</name>
    <dbReference type="NCBI Taxonomy" id="1537363"/>
    <lineage>
        <taxon>Bacteria</taxon>
        <taxon>Pseudomonadati</taxon>
        <taxon>Bacteroidota</taxon>
        <taxon>Flavobacteriia</taxon>
        <taxon>Flavobacteriales</taxon>
        <taxon>Weeksellaceae</taxon>
        <taxon>Chryseobacterium group</taxon>
        <taxon>Chryseobacterium</taxon>
    </lineage>
</organism>
<dbReference type="Proteomes" id="UP001073122">
    <property type="component" value="Unassembled WGS sequence"/>
</dbReference>
<dbReference type="EMBL" id="JAOVZW010000003">
    <property type="protein sequence ID" value="MCX8523003.1"/>
    <property type="molecule type" value="Genomic_DNA"/>
</dbReference>
<evidence type="ECO:0000313" key="3">
    <source>
        <dbReference type="Proteomes" id="UP001073122"/>
    </source>
</evidence>
<dbReference type="InterPro" id="IPR045497">
    <property type="entry name" value="DUF6438"/>
</dbReference>
<keyword evidence="3" id="KW-1185">Reference proteome</keyword>
<proteinExistence type="predicted"/>
<sequence>MDRKIFFFIIILIHQFYFSQSKVLSKIDNLETTLEVESFIRSQSKDKRDYLSQFELRTIGRFDDNNLSKKIKRSADSLGINKSFYKGDFNHDGRTDLIFIGDDKSCQSSRKNSDGTNSCNTSTKVFFDLGNTYILKNLQPNHSDFVIPVISKINGQDYITVFFEEFTEDLEASTFRYNSKIISKTLDYKFNNFVEYNPYPTSHFIQKIEYSTGMCYGTCPMFNIVLNKNGRSTFIAKAFNFIDDNNPKSQEKAYKDLNKNRNEGSFEAQLNIEDFAKIETILNYINFSNLSDNYFVNWTDDQTSNLKITYNNGEVKTIEDYGLSGTYGLKLLYKKLFDIRFSQEWKKIK</sequence>
<dbReference type="RefSeq" id="WP_267264325.1">
    <property type="nucleotide sequence ID" value="NZ_JAOVZW010000003.1"/>
</dbReference>
<reference evidence="2" key="1">
    <citation type="submission" date="2022-10" db="EMBL/GenBank/DDBJ databases">
        <title>Chryseobacterium sp. nov., a novel bacterial species.</title>
        <authorList>
            <person name="Cao Y."/>
        </authorList>
    </citation>
    <scope>NUCLEOTIDE SEQUENCE</scope>
    <source>
        <strain evidence="2">CCTCC AB2015118</strain>
    </source>
</reference>
<comment type="caution">
    <text evidence="2">The sequence shown here is derived from an EMBL/GenBank/DDBJ whole genome shotgun (WGS) entry which is preliminary data.</text>
</comment>
<evidence type="ECO:0000313" key="2">
    <source>
        <dbReference type="EMBL" id="MCX8523003.1"/>
    </source>
</evidence>
<accession>A0ABT3XNU8</accession>
<evidence type="ECO:0000259" key="1">
    <source>
        <dbReference type="Pfam" id="PF20033"/>
    </source>
</evidence>
<protein>
    <submittedName>
        <fullName evidence="2">DUF6438 domain-containing protein</fullName>
    </submittedName>
</protein>
<dbReference type="Pfam" id="PF20033">
    <property type="entry name" value="DUF6438"/>
    <property type="match status" value="1"/>
</dbReference>
<name>A0ABT3XNU8_9FLAO</name>
<gene>
    <name evidence="2" type="ORF">OF897_03590</name>
</gene>